<dbReference type="Proteomes" id="UP001054945">
    <property type="component" value="Unassembled WGS sequence"/>
</dbReference>
<sequence>MSPRDLWLWLLGHYIGPRDRKKIVNLPAKGGGFREIACVLFDIRFGISRRRIRFRRRFFSAARDEPCWEKISHRKRFPGDVWQMEALPPSLSRHFSRHNNRINRNPLSVGRGARPPGQEEKSISQRRTLLPKKSPSLSEMAVFPQIKALLSPKQ</sequence>
<feature type="region of interest" description="Disordered" evidence="1">
    <location>
        <begin position="93"/>
        <end position="136"/>
    </location>
</feature>
<name>A0AAV4PJT7_CAEEX</name>
<protein>
    <submittedName>
        <fullName evidence="2">Uncharacterized protein</fullName>
    </submittedName>
</protein>
<accession>A0AAV4PJT7</accession>
<keyword evidence="3" id="KW-1185">Reference proteome</keyword>
<gene>
    <name evidence="2" type="ORF">CEXT_654621</name>
</gene>
<proteinExistence type="predicted"/>
<evidence type="ECO:0000313" key="2">
    <source>
        <dbReference type="EMBL" id="GIX96660.1"/>
    </source>
</evidence>
<dbReference type="EMBL" id="BPLR01004674">
    <property type="protein sequence ID" value="GIX96660.1"/>
    <property type="molecule type" value="Genomic_DNA"/>
</dbReference>
<comment type="caution">
    <text evidence="2">The sequence shown here is derived from an EMBL/GenBank/DDBJ whole genome shotgun (WGS) entry which is preliminary data.</text>
</comment>
<dbReference type="AlphaFoldDB" id="A0AAV4PJT7"/>
<organism evidence="2 3">
    <name type="scientific">Caerostris extrusa</name>
    <name type="common">Bark spider</name>
    <name type="synonym">Caerostris bankana</name>
    <dbReference type="NCBI Taxonomy" id="172846"/>
    <lineage>
        <taxon>Eukaryota</taxon>
        <taxon>Metazoa</taxon>
        <taxon>Ecdysozoa</taxon>
        <taxon>Arthropoda</taxon>
        <taxon>Chelicerata</taxon>
        <taxon>Arachnida</taxon>
        <taxon>Araneae</taxon>
        <taxon>Araneomorphae</taxon>
        <taxon>Entelegynae</taxon>
        <taxon>Araneoidea</taxon>
        <taxon>Araneidae</taxon>
        <taxon>Caerostris</taxon>
    </lineage>
</organism>
<evidence type="ECO:0000256" key="1">
    <source>
        <dbReference type="SAM" id="MobiDB-lite"/>
    </source>
</evidence>
<evidence type="ECO:0000313" key="3">
    <source>
        <dbReference type="Proteomes" id="UP001054945"/>
    </source>
</evidence>
<reference evidence="2 3" key="1">
    <citation type="submission" date="2021-06" db="EMBL/GenBank/DDBJ databases">
        <title>Caerostris extrusa draft genome.</title>
        <authorList>
            <person name="Kono N."/>
            <person name="Arakawa K."/>
        </authorList>
    </citation>
    <scope>NUCLEOTIDE SEQUENCE [LARGE SCALE GENOMIC DNA]</scope>
</reference>